<reference evidence="1" key="2">
    <citation type="journal article" date="2021" name="World Allergy Organ. J.">
        <title>Chromosome-level assembly of Dermatophagoides farinae genome and transcriptome reveals two novel allergens Der f 37 and Der f 39.</title>
        <authorList>
            <person name="Chen J."/>
            <person name="Cai Z."/>
            <person name="Fan D."/>
            <person name="Hu J."/>
            <person name="Hou Y."/>
            <person name="He Y."/>
            <person name="Zhang Z."/>
            <person name="Zhao Z."/>
            <person name="Gao P."/>
            <person name="Hu W."/>
            <person name="Sun J."/>
            <person name="Li J."/>
            <person name="Ji K."/>
        </authorList>
    </citation>
    <scope>NUCLEOTIDE SEQUENCE</scope>
    <source>
        <strain evidence="1">JKM2019</strain>
    </source>
</reference>
<protein>
    <submittedName>
        <fullName evidence="1">Uncharacterized protein</fullName>
    </submittedName>
</protein>
<name>A0A9D4NSS5_DERFA</name>
<sequence length="114" mass="13771">MVHRLAEEILEEYNSTIHTVTEYTPYFLLFAEERHNDYLREPVEDIEPYRSDAFVKSSMDHKRNQLYYDKRRKNWQFSIGNEVTSHIENMKPLNTRTGYRGYTIIDDESIESDE</sequence>
<dbReference type="Proteomes" id="UP000828236">
    <property type="component" value="Unassembled WGS sequence"/>
</dbReference>
<comment type="caution">
    <text evidence="1">The sequence shown here is derived from an EMBL/GenBank/DDBJ whole genome shotgun (WGS) entry which is preliminary data.</text>
</comment>
<dbReference type="EMBL" id="SDOV01000007">
    <property type="protein sequence ID" value="KAH7638535.1"/>
    <property type="molecule type" value="Genomic_DNA"/>
</dbReference>
<gene>
    <name evidence="1" type="ORF">HUG17_2568</name>
</gene>
<accession>A0A9D4NSS5</accession>
<reference evidence="1" key="1">
    <citation type="submission" date="2020-06" db="EMBL/GenBank/DDBJ databases">
        <authorList>
            <person name="Ji K."/>
            <person name="Li J."/>
        </authorList>
    </citation>
    <scope>NUCLEOTIDE SEQUENCE</scope>
    <source>
        <strain evidence="1">JKM2019</strain>
        <tissue evidence="1">Whole body</tissue>
    </source>
</reference>
<dbReference type="AlphaFoldDB" id="A0A9D4NSS5"/>
<organism evidence="1">
    <name type="scientific">Dermatophagoides farinae</name>
    <name type="common">American house dust mite</name>
    <dbReference type="NCBI Taxonomy" id="6954"/>
    <lineage>
        <taxon>Eukaryota</taxon>
        <taxon>Metazoa</taxon>
        <taxon>Ecdysozoa</taxon>
        <taxon>Arthropoda</taxon>
        <taxon>Chelicerata</taxon>
        <taxon>Arachnida</taxon>
        <taxon>Acari</taxon>
        <taxon>Acariformes</taxon>
        <taxon>Sarcoptiformes</taxon>
        <taxon>Astigmata</taxon>
        <taxon>Psoroptidia</taxon>
        <taxon>Analgoidea</taxon>
        <taxon>Pyroglyphidae</taxon>
        <taxon>Dermatophagoidinae</taxon>
        <taxon>Dermatophagoides</taxon>
    </lineage>
</organism>
<proteinExistence type="predicted"/>
<evidence type="ECO:0000313" key="1">
    <source>
        <dbReference type="EMBL" id="KAH7638535.1"/>
    </source>
</evidence>